<comment type="similarity">
    <text evidence="1">Belongs to the protein-tyrosine phosphatase family. Non-receptor class dual specificity subfamily.</text>
</comment>
<dbReference type="GO" id="GO:0005886">
    <property type="term" value="C:plasma membrane"/>
    <property type="evidence" value="ECO:0007669"/>
    <property type="project" value="TreeGrafter"/>
</dbReference>
<dbReference type="AlphaFoldDB" id="A0A091GUI9"/>
<dbReference type="Proteomes" id="UP000054064">
    <property type="component" value="Unassembled WGS sequence"/>
</dbReference>
<evidence type="ECO:0000256" key="1">
    <source>
        <dbReference type="ARBA" id="ARBA00008601"/>
    </source>
</evidence>
<dbReference type="InterPro" id="IPR029021">
    <property type="entry name" value="Prot-tyrosine_phosphatase-like"/>
</dbReference>
<dbReference type="EMBL" id="KL513602">
    <property type="protein sequence ID" value="KFO87281.1"/>
    <property type="molecule type" value="Genomic_DNA"/>
</dbReference>
<protein>
    <submittedName>
        <fullName evidence="8">Dual specificity protein phosphatase 15</fullName>
    </submittedName>
</protein>
<evidence type="ECO:0000256" key="2">
    <source>
        <dbReference type="ARBA" id="ARBA00022801"/>
    </source>
</evidence>
<dbReference type="GO" id="GO:0007165">
    <property type="term" value="P:signal transduction"/>
    <property type="evidence" value="ECO:0007669"/>
    <property type="project" value="TreeGrafter"/>
</dbReference>
<dbReference type="PANTHER" id="PTHR45948">
    <property type="entry name" value="DUAL SPECIFICITY PROTEIN PHOSPHATASE DDB_G0269404-RELATED"/>
    <property type="match status" value="1"/>
</dbReference>
<evidence type="ECO:0000313" key="9">
    <source>
        <dbReference type="Proteomes" id="UP000054064"/>
    </source>
</evidence>
<dbReference type="Gene3D" id="3.90.190.10">
    <property type="entry name" value="Protein tyrosine phosphatase superfamily"/>
    <property type="match status" value="1"/>
</dbReference>
<keyword evidence="2" id="KW-0378">Hydrolase</keyword>
<dbReference type="GO" id="GO:0005829">
    <property type="term" value="C:cytosol"/>
    <property type="evidence" value="ECO:0007669"/>
    <property type="project" value="TreeGrafter"/>
</dbReference>
<proteinExistence type="inferred from homology"/>
<reference evidence="8 9" key="1">
    <citation type="submission" date="2014-04" db="EMBL/GenBank/DDBJ databases">
        <title>Genome evolution of avian class.</title>
        <authorList>
            <person name="Zhang G."/>
            <person name="Li C."/>
        </authorList>
    </citation>
    <scope>NUCLEOTIDE SEQUENCE [LARGE SCALE GENOMIC DNA]</scope>
    <source>
        <strain evidence="8">BGI_N320</strain>
    </source>
</reference>
<dbReference type="PANTHER" id="PTHR45948:SF4">
    <property type="entry name" value="DUAL SPECIFICITY PROTEIN PHOSPHATASE 15"/>
    <property type="match status" value="1"/>
</dbReference>
<dbReference type="Pfam" id="PF00782">
    <property type="entry name" value="DSPc"/>
    <property type="match status" value="1"/>
</dbReference>
<dbReference type="GO" id="GO:0004722">
    <property type="term" value="F:protein serine/threonine phosphatase activity"/>
    <property type="evidence" value="ECO:0007669"/>
    <property type="project" value="UniProtKB-EC"/>
</dbReference>
<comment type="catalytic activity">
    <reaction evidence="4">
        <text>O-phospho-L-seryl-[protein] + H2O = L-seryl-[protein] + phosphate</text>
        <dbReference type="Rhea" id="RHEA:20629"/>
        <dbReference type="Rhea" id="RHEA-COMP:9863"/>
        <dbReference type="Rhea" id="RHEA-COMP:11604"/>
        <dbReference type="ChEBI" id="CHEBI:15377"/>
        <dbReference type="ChEBI" id="CHEBI:29999"/>
        <dbReference type="ChEBI" id="CHEBI:43474"/>
        <dbReference type="ChEBI" id="CHEBI:83421"/>
        <dbReference type="EC" id="3.1.3.16"/>
    </reaction>
</comment>
<comment type="catalytic activity">
    <reaction evidence="5">
        <text>O-phospho-L-threonyl-[protein] + H2O = L-threonyl-[protein] + phosphate</text>
        <dbReference type="Rhea" id="RHEA:47004"/>
        <dbReference type="Rhea" id="RHEA-COMP:11060"/>
        <dbReference type="Rhea" id="RHEA-COMP:11605"/>
        <dbReference type="ChEBI" id="CHEBI:15377"/>
        <dbReference type="ChEBI" id="CHEBI:30013"/>
        <dbReference type="ChEBI" id="CHEBI:43474"/>
        <dbReference type="ChEBI" id="CHEBI:61977"/>
        <dbReference type="EC" id="3.1.3.16"/>
    </reaction>
</comment>
<organism evidence="8 9">
    <name type="scientific">Buceros rhinoceros silvestris</name>
    <dbReference type="NCBI Taxonomy" id="175836"/>
    <lineage>
        <taxon>Eukaryota</taxon>
        <taxon>Metazoa</taxon>
        <taxon>Chordata</taxon>
        <taxon>Craniata</taxon>
        <taxon>Vertebrata</taxon>
        <taxon>Euteleostomi</taxon>
        <taxon>Archelosauria</taxon>
        <taxon>Archosauria</taxon>
        <taxon>Dinosauria</taxon>
        <taxon>Saurischia</taxon>
        <taxon>Theropoda</taxon>
        <taxon>Coelurosauria</taxon>
        <taxon>Aves</taxon>
        <taxon>Neognathae</taxon>
        <taxon>Neoaves</taxon>
        <taxon>Telluraves</taxon>
        <taxon>Coraciimorphae</taxon>
        <taxon>Bucerotiformes</taxon>
        <taxon>Bucerotidae</taxon>
        <taxon>Buceros</taxon>
    </lineage>
</organism>
<evidence type="ECO:0000256" key="3">
    <source>
        <dbReference type="ARBA" id="ARBA00022912"/>
    </source>
</evidence>
<evidence type="ECO:0000256" key="5">
    <source>
        <dbReference type="ARBA" id="ARBA00048336"/>
    </source>
</evidence>
<evidence type="ECO:0000313" key="8">
    <source>
        <dbReference type="EMBL" id="KFO87281.1"/>
    </source>
</evidence>
<feature type="domain" description="Dual specificity phosphatase catalytic" evidence="7">
    <location>
        <begin position="2"/>
        <end position="51"/>
    </location>
</feature>
<feature type="non-terminal residue" evidence="8">
    <location>
        <position position="1"/>
    </location>
</feature>
<evidence type="ECO:0000256" key="6">
    <source>
        <dbReference type="ARBA" id="ARBA00051722"/>
    </source>
</evidence>
<name>A0A091GUI9_BUCRH</name>
<accession>A0A091GUI9</accession>
<comment type="catalytic activity">
    <reaction evidence="6">
        <text>O-phospho-L-tyrosyl-[protein] + H2O = L-tyrosyl-[protein] + phosphate</text>
        <dbReference type="Rhea" id="RHEA:10684"/>
        <dbReference type="Rhea" id="RHEA-COMP:10136"/>
        <dbReference type="Rhea" id="RHEA-COMP:20101"/>
        <dbReference type="ChEBI" id="CHEBI:15377"/>
        <dbReference type="ChEBI" id="CHEBI:43474"/>
        <dbReference type="ChEBI" id="CHEBI:46858"/>
        <dbReference type="ChEBI" id="CHEBI:61978"/>
        <dbReference type="EC" id="3.1.3.48"/>
    </reaction>
</comment>
<evidence type="ECO:0000259" key="7">
    <source>
        <dbReference type="Pfam" id="PF00782"/>
    </source>
</evidence>
<keyword evidence="3" id="KW-0904">Protein phosphatase</keyword>
<gene>
    <name evidence="8" type="ORF">N320_06340</name>
</gene>
<sequence length="126" mass="13834">LAGISRSTTVVVAYVMAVTELSCQEVLDAIRTVRPVANPNPGFRQQLAEFGSGAARQVRRHLKQKYGPSPFNDEEEIKALLPAGRGQSRTEGAQQGLVPRARDIRTTTPFLLRVKRTFSCIPACLK</sequence>
<dbReference type="InterPro" id="IPR000340">
    <property type="entry name" value="Dual-sp_phosphatase_cat-dom"/>
</dbReference>
<dbReference type="SUPFAM" id="SSF52799">
    <property type="entry name" value="(Phosphotyrosine protein) phosphatases II"/>
    <property type="match status" value="1"/>
</dbReference>
<feature type="non-terminal residue" evidence="8">
    <location>
        <position position="126"/>
    </location>
</feature>
<evidence type="ECO:0000256" key="4">
    <source>
        <dbReference type="ARBA" id="ARBA00047761"/>
    </source>
</evidence>
<dbReference type="GO" id="GO:0004725">
    <property type="term" value="F:protein tyrosine phosphatase activity"/>
    <property type="evidence" value="ECO:0007669"/>
    <property type="project" value="UniProtKB-EC"/>
</dbReference>
<keyword evidence="9" id="KW-1185">Reference proteome</keyword>